<reference evidence="7" key="1">
    <citation type="journal article" date="2021" name="IMA Fungus">
        <title>Genomic characterization of three marine fungi, including Emericellopsis atlantica sp. nov. with signatures of a generalist lifestyle and marine biomass degradation.</title>
        <authorList>
            <person name="Hagestad O.C."/>
            <person name="Hou L."/>
            <person name="Andersen J.H."/>
            <person name="Hansen E.H."/>
            <person name="Altermark B."/>
            <person name="Li C."/>
            <person name="Kuhnert E."/>
            <person name="Cox R.J."/>
            <person name="Crous P.W."/>
            <person name="Spatafora J.W."/>
            <person name="Lail K."/>
            <person name="Amirebrahimi M."/>
            <person name="Lipzen A."/>
            <person name="Pangilinan J."/>
            <person name="Andreopoulos W."/>
            <person name="Hayes R.D."/>
            <person name="Ng V."/>
            <person name="Grigoriev I.V."/>
            <person name="Jackson S.A."/>
            <person name="Sutton T.D.S."/>
            <person name="Dobson A.D.W."/>
            <person name="Rama T."/>
        </authorList>
    </citation>
    <scope>NUCLEOTIDE SEQUENCE</scope>
    <source>
        <strain evidence="7">TRa018bII</strain>
    </source>
</reference>
<comment type="similarity">
    <text evidence="3">Belongs to the enoyl-CoA hydratase/isomerase family.</text>
</comment>
<dbReference type="PANTHER" id="PTHR11941">
    <property type="entry name" value="ENOYL-COA HYDRATASE-RELATED"/>
    <property type="match status" value="1"/>
</dbReference>
<evidence type="ECO:0000256" key="6">
    <source>
        <dbReference type="ARBA" id="ARBA00023239"/>
    </source>
</evidence>
<evidence type="ECO:0000256" key="5">
    <source>
        <dbReference type="ARBA" id="ARBA00023235"/>
    </source>
</evidence>
<accession>A0A9P8C9L4</accession>
<dbReference type="GO" id="GO:0005777">
    <property type="term" value="C:peroxisome"/>
    <property type="evidence" value="ECO:0007669"/>
    <property type="project" value="UniProtKB-SubCell"/>
</dbReference>
<dbReference type="OrthoDB" id="2139957at2759"/>
<comment type="subcellular location">
    <subcellularLocation>
        <location evidence="1">Peroxisome</location>
    </subcellularLocation>
</comment>
<dbReference type="Proteomes" id="UP000824998">
    <property type="component" value="Unassembled WGS sequence"/>
</dbReference>
<dbReference type="Pfam" id="PF00378">
    <property type="entry name" value="ECH_1"/>
    <property type="match status" value="1"/>
</dbReference>
<dbReference type="GO" id="GO:0006635">
    <property type="term" value="P:fatty acid beta-oxidation"/>
    <property type="evidence" value="ECO:0007669"/>
    <property type="project" value="TreeGrafter"/>
</dbReference>
<proteinExistence type="inferred from homology"/>
<evidence type="ECO:0000256" key="1">
    <source>
        <dbReference type="ARBA" id="ARBA00004275"/>
    </source>
</evidence>
<dbReference type="InterPro" id="IPR001753">
    <property type="entry name" value="Enoyl-CoA_hydra/iso"/>
</dbReference>
<evidence type="ECO:0000256" key="4">
    <source>
        <dbReference type="ARBA" id="ARBA00023140"/>
    </source>
</evidence>
<sequence>MAQPNFPTPPPQLPEEIKISFPAPKILLITLSREPALNAINTEMHWALHNLYVWLDTQPSLICAILTGKGRAFCAGADLKEWHEGRQGKTPSGGFGGLSRRGGKKPVICAVNGICFGGGCEMIINADIVIASGKAQFALPEVTIGVTALQGALPRLIRTVGRQRATEMALTGRRLGAQEAKEWGLVNKVVPDGQDVVAEAVKMASLIASHSPDAVIVSREGLKMGWEGLGAEEATKIWGESWYARMYDGENMKEGVRSFVDKRKPRWVESKL</sequence>
<dbReference type="SUPFAM" id="SSF52096">
    <property type="entry name" value="ClpP/crotonase"/>
    <property type="match status" value="1"/>
</dbReference>
<keyword evidence="8" id="KW-1185">Reference proteome</keyword>
<keyword evidence="4" id="KW-0576">Peroxisome</keyword>
<dbReference type="EMBL" id="MU251363">
    <property type="protein sequence ID" value="KAG9238949.1"/>
    <property type="molecule type" value="Genomic_DNA"/>
</dbReference>
<keyword evidence="6" id="KW-0456">Lyase</keyword>
<evidence type="ECO:0000313" key="7">
    <source>
        <dbReference type="EMBL" id="KAG9238949.1"/>
    </source>
</evidence>
<dbReference type="CDD" id="cd06558">
    <property type="entry name" value="crotonase-like"/>
    <property type="match status" value="1"/>
</dbReference>
<gene>
    <name evidence="7" type="ORF">BJ875DRAFT_501674</name>
</gene>
<evidence type="ECO:0000313" key="8">
    <source>
        <dbReference type="Proteomes" id="UP000824998"/>
    </source>
</evidence>
<dbReference type="FunFam" id="3.90.226.10:FF:000074">
    <property type="entry name" value="Enoyl-CoA hydratase (AFU_orthologue AFUA_2G10650)"/>
    <property type="match status" value="1"/>
</dbReference>
<protein>
    <submittedName>
        <fullName evidence="7">Enoyl-CoA hydratase</fullName>
    </submittedName>
</protein>
<keyword evidence="5" id="KW-0413">Isomerase</keyword>
<dbReference type="GO" id="GO:0016853">
    <property type="term" value="F:isomerase activity"/>
    <property type="evidence" value="ECO:0007669"/>
    <property type="project" value="UniProtKB-KW"/>
</dbReference>
<organism evidence="7 8">
    <name type="scientific">Amylocarpus encephaloides</name>
    <dbReference type="NCBI Taxonomy" id="45428"/>
    <lineage>
        <taxon>Eukaryota</taxon>
        <taxon>Fungi</taxon>
        <taxon>Dikarya</taxon>
        <taxon>Ascomycota</taxon>
        <taxon>Pezizomycotina</taxon>
        <taxon>Leotiomycetes</taxon>
        <taxon>Helotiales</taxon>
        <taxon>Helotiales incertae sedis</taxon>
        <taxon>Amylocarpus</taxon>
    </lineage>
</organism>
<dbReference type="AlphaFoldDB" id="A0A9P8C9L4"/>
<comment type="pathway">
    <text evidence="2">Siderophore biosynthesis.</text>
</comment>
<evidence type="ECO:0000256" key="3">
    <source>
        <dbReference type="ARBA" id="ARBA00005254"/>
    </source>
</evidence>
<dbReference type="GO" id="GO:0005739">
    <property type="term" value="C:mitochondrion"/>
    <property type="evidence" value="ECO:0007669"/>
    <property type="project" value="TreeGrafter"/>
</dbReference>
<dbReference type="PANTHER" id="PTHR11941:SF158">
    <property type="entry name" value="ENOYL-COA HYDRATASE (AFU_ORTHOLOGUE AFUA_2G10650)"/>
    <property type="match status" value="1"/>
</dbReference>
<comment type="caution">
    <text evidence="7">The sequence shown here is derived from an EMBL/GenBank/DDBJ whole genome shotgun (WGS) entry which is preliminary data.</text>
</comment>
<evidence type="ECO:0000256" key="2">
    <source>
        <dbReference type="ARBA" id="ARBA00004924"/>
    </source>
</evidence>
<dbReference type="Gene3D" id="3.90.226.10">
    <property type="entry name" value="2-enoyl-CoA Hydratase, Chain A, domain 1"/>
    <property type="match status" value="1"/>
</dbReference>
<name>A0A9P8C9L4_9HELO</name>
<dbReference type="GO" id="GO:0016829">
    <property type="term" value="F:lyase activity"/>
    <property type="evidence" value="ECO:0007669"/>
    <property type="project" value="UniProtKB-KW"/>
</dbReference>
<dbReference type="InterPro" id="IPR029045">
    <property type="entry name" value="ClpP/crotonase-like_dom_sf"/>
</dbReference>